<keyword evidence="2" id="KW-1185">Reference proteome</keyword>
<comment type="caution">
    <text evidence="1">The sequence shown here is derived from an EMBL/GenBank/DDBJ whole genome shotgun (WGS) entry which is preliminary data.</text>
</comment>
<reference evidence="1" key="1">
    <citation type="journal article" date="2022" name="Int. J. Mol. Sci.">
        <title>Draft Genome of Tanacetum Coccineum: Genomic Comparison of Closely Related Tanacetum-Family Plants.</title>
        <authorList>
            <person name="Yamashiro T."/>
            <person name="Shiraishi A."/>
            <person name="Nakayama K."/>
            <person name="Satake H."/>
        </authorList>
    </citation>
    <scope>NUCLEOTIDE SEQUENCE</scope>
</reference>
<proteinExistence type="predicted"/>
<organism evidence="1 2">
    <name type="scientific">Tanacetum coccineum</name>
    <dbReference type="NCBI Taxonomy" id="301880"/>
    <lineage>
        <taxon>Eukaryota</taxon>
        <taxon>Viridiplantae</taxon>
        <taxon>Streptophyta</taxon>
        <taxon>Embryophyta</taxon>
        <taxon>Tracheophyta</taxon>
        <taxon>Spermatophyta</taxon>
        <taxon>Magnoliopsida</taxon>
        <taxon>eudicotyledons</taxon>
        <taxon>Gunneridae</taxon>
        <taxon>Pentapetalae</taxon>
        <taxon>asterids</taxon>
        <taxon>campanulids</taxon>
        <taxon>Asterales</taxon>
        <taxon>Asteraceae</taxon>
        <taxon>Asteroideae</taxon>
        <taxon>Anthemideae</taxon>
        <taxon>Anthemidinae</taxon>
        <taxon>Tanacetum</taxon>
    </lineage>
</organism>
<evidence type="ECO:0000313" key="2">
    <source>
        <dbReference type="Proteomes" id="UP001151760"/>
    </source>
</evidence>
<evidence type="ECO:0000313" key="1">
    <source>
        <dbReference type="EMBL" id="GJS53790.1"/>
    </source>
</evidence>
<gene>
    <name evidence="1" type="ORF">Tco_0627152</name>
</gene>
<sequence>MIVGVSRDLRGDSWGYIPRSLFWREDLDRDRERGFDLCSSFVEGPPRRCRASRGGSPYCCSGPALHEMTPGTINSRLMQNPPPTTPYVSPTKNDWDMLFQLMFEEYFNPPPSVVSPVRIDAAPRPADPTGSPSSTTINQAAPFTSTSSTIHETQSPVIFEGVEKQLQPTQHVDDPFLDLLSSELSSHESSSNV</sequence>
<dbReference type="Proteomes" id="UP001151760">
    <property type="component" value="Unassembled WGS sequence"/>
</dbReference>
<dbReference type="EMBL" id="BQNB010008750">
    <property type="protein sequence ID" value="GJS53790.1"/>
    <property type="molecule type" value="Genomic_DNA"/>
</dbReference>
<accession>A0ABQ4WLK6</accession>
<reference evidence="1" key="2">
    <citation type="submission" date="2022-01" db="EMBL/GenBank/DDBJ databases">
        <authorList>
            <person name="Yamashiro T."/>
            <person name="Shiraishi A."/>
            <person name="Satake H."/>
            <person name="Nakayama K."/>
        </authorList>
    </citation>
    <scope>NUCLEOTIDE SEQUENCE</scope>
</reference>
<protein>
    <submittedName>
        <fullName evidence="1">Uncharacterized protein</fullName>
    </submittedName>
</protein>
<name>A0ABQ4WLK6_9ASTR</name>